<dbReference type="EMBL" id="BARU01021488">
    <property type="protein sequence ID" value="GAH60677.1"/>
    <property type="molecule type" value="Genomic_DNA"/>
</dbReference>
<sequence>MTRALRLRKGNGKRSNDYVVIELKVSKVDDKVCGQVLLLGWHHFEKDNGSSGRIDLVFGY</sequence>
<protein>
    <submittedName>
        <fullName evidence="1">Uncharacterized protein</fullName>
    </submittedName>
</protein>
<comment type="caution">
    <text evidence="1">The sequence shown here is derived from an EMBL/GenBank/DDBJ whole genome shotgun (WGS) entry which is preliminary data.</text>
</comment>
<gene>
    <name evidence="1" type="ORF">S03H2_35151</name>
</gene>
<name>X1GU28_9ZZZZ</name>
<accession>X1GU28</accession>
<dbReference type="AlphaFoldDB" id="X1GU28"/>
<organism evidence="1">
    <name type="scientific">marine sediment metagenome</name>
    <dbReference type="NCBI Taxonomy" id="412755"/>
    <lineage>
        <taxon>unclassified sequences</taxon>
        <taxon>metagenomes</taxon>
        <taxon>ecological metagenomes</taxon>
    </lineage>
</organism>
<evidence type="ECO:0000313" key="1">
    <source>
        <dbReference type="EMBL" id="GAH60677.1"/>
    </source>
</evidence>
<reference evidence="1" key="1">
    <citation type="journal article" date="2014" name="Front. Microbiol.">
        <title>High frequency of phylogenetically diverse reductive dehalogenase-homologous genes in deep subseafloor sedimentary metagenomes.</title>
        <authorList>
            <person name="Kawai M."/>
            <person name="Futagami T."/>
            <person name="Toyoda A."/>
            <person name="Takaki Y."/>
            <person name="Nishi S."/>
            <person name="Hori S."/>
            <person name="Arai W."/>
            <person name="Tsubouchi T."/>
            <person name="Morono Y."/>
            <person name="Uchiyama I."/>
            <person name="Ito T."/>
            <person name="Fujiyama A."/>
            <person name="Inagaki F."/>
            <person name="Takami H."/>
        </authorList>
    </citation>
    <scope>NUCLEOTIDE SEQUENCE</scope>
    <source>
        <strain evidence="1">Expedition CK06-06</strain>
    </source>
</reference>
<proteinExistence type="predicted"/>